<keyword evidence="5 6" id="KW-0472">Membrane</keyword>
<evidence type="ECO:0000256" key="5">
    <source>
        <dbReference type="ARBA" id="ARBA00023136"/>
    </source>
</evidence>
<evidence type="ECO:0000256" key="4">
    <source>
        <dbReference type="ARBA" id="ARBA00022989"/>
    </source>
</evidence>
<dbReference type="AlphaFoldDB" id="A0A0H3KTC0"/>
<feature type="transmembrane region" description="Helical" evidence="6">
    <location>
        <begin position="105"/>
        <end position="127"/>
    </location>
</feature>
<evidence type="ECO:0000256" key="3">
    <source>
        <dbReference type="ARBA" id="ARBA00022692"/>
    </source>
</evidence>
<dbReference type="KEGG" id="bmu:Bmul_5030"/>
<reference evidence="7 8" key="1">
    <citation type="submission" date="2007-04" db="EMBL/GenBank/DDBJ databases">
        <title>Complete genome sequence of Burkholderia multivorans ATCC 17616.</title>
        <authorList>
            <person name="Ohtsubo Y."/>
            <person name="Yamashita A."/>
            <person name="Kurokawa K."/>
            <person name="Takami H."/>
            <person name="Yuhara S."/>
            <person name="Nishiyama E."/>
            <person name="Endo R."/>
            <person name="Miyazaki R."/>
            <person name="Ono A."/>
            <person name="Yano K."/>
            <person name="Ito M."/>
            <person name="Sota M."/>
            <person name="Yuji N."/>
            <person name="Hattori M."/>
            <person name="Tsuda M."/>
        </authorList>
    </citation>
    <scope>NUCLEOTIDE SEQUENCE [LARGE SCALE GENOMIC DNA]</scope>
    <source>
        <strain evidence="8">ATCC 17616 / 249</strain>
    </source>
</reference>
<feature type="transmembrane region" description="Helical" evidence="6">
    <location>
        <begin position="41"/>
        <end position="63"/>
    </location>
</feature>
<organism evidence="7 8">
    <name type="scientific">Burkholderia multivorans (strain ATCC 17616 / 249)</name>
    <dbReference type="NCBI Taxonomy" id="395019"/>
    <lineage>
        <taxon>Bacteria</taxon>
        <taxon>Pseudomonadati</taxon>
        <taxon>Pseudomonadota</taxon>
        <taxon>Betaproteobacteria</taxon>
        <taxon>Burkholderiales</taxon>
        <taxon>Burkholderiaceae</taxon>
        <taxon>Burkholderia</taxon>
        <taxon>Burkholderia cepacia complex</taxon>
    </lineage>
</organism>
<evidence type="ECO:0000256" key="2">
    <source>
        <dbReference type="ARBA" id="ARBA00022475"/>
    </source>
</evidence>
<feature type="transmembrane region" description="Helical" evidence="6">
    <location>
        <begin position="221"/>
        <end position="239"/>
    </location>
</feature>
<dbReference type="PIRSF" id="PIRSF006324">
    <property type="entry name" value="LeuE"/>
    <property type="match status" value="1"/>
</dbReference>
<dbReference type="Proteomes" id="UP000008815">
    <property type="component" value="Chromosome 2"/>
</dbReference>
<proteinExistence type="predicted"/>
<sequence length="242" mass="26180">MQPCRARRTPISKCASKRIQCGRLLPLHHSPGAAMFDLTTLTTFTAVVLGLFLIPGPAVLLVLSRTVQGGRRTGIMTGLGVASGDFVHTLFAAVGLSALLMTSALAFNVVKWVGAAYLIYLGVRALLDKPSDPSLPKVSPVTPLKAYLQAIPAEVLNPKTALFFLAFMPQFVHPERGSTFVQFAVLGLIFVVLSSLYTTLIACSIRPLGRIVKRLTWLTRWQGKIIGSIFIALGLRVAVQQR</sequence>
<dbReference type="KEGG" id="bmj:BMULJ_03486"/>
<name>A0A0H3KTC0_BURM1</name>
<dbReference type="STRING" id="395019.BMULJ_03486"/>
<dbReference type="GO" id="GO:0005886">
    <property type="term" value="C:plasma membrane"/>
    <property type="evidence" value="ECO:0007669"/>
    <property type="project" value="UniProtKB-SubCell"/>
</dbReference>
<feature type="transmembrane region" description="Helical" evidence="6">
    <location>
        <begin position="180"/>
        <end position="200"/>
    </location>
</feature>
<dbReference type="InterPro" id="IPR001123">
    <property type="entry name" value="LeuE-type"/>
</dbReference>
<keyword evidence="8" id="KW-1185">Reference proteome</keyword>
<keyword evidence="4 6" id="KW-1133">Transmembrane helix</keyword>
<evidence type="ECO:0000256" key="6">
    <source>
        <dbReference type="SAM" id="Phobius"/>
    </source>
</evidence>
<dbReference type="Pfam" id="PF01810">
    <property type="entry name" value="LysE"/>
    <property type="match status" value="1"/>
</dbReference>
<dbReference type="HOGENOM" id="CLU_079569_3_1_4"/>
<accession>A0A0H3KTC0</accession>
<protein>
    <submittedName>
        <fullName evidence="7">Threonine efflux protein</fullName>
    </submittedName>
</protein>
<dbReference type="GO" id="GO:0015171">
    <property type="term" value="F:amino acid transmembrane transporter activity"/>
    <property type="evidence" value="ECO:0007669"/>
    <property type="project" value="TreeGrafter"/>
</dbReference>
<gene>
    <name evidence="7" type="ordered locus">BMULJ_03486</name>
</gene>
<evidence type="ECO:0000256" key="1">
    <source>
        <dbReference type="ARBA" id="ARBA00004651"/>
    </source>
</evidence>
<dbReference type="PANTHER" id="PTHR30086">
    <property type="entry name" value="ARGININE EXPORTER PROTEIN ARGO"/>
    <property type="match status" value="1"/>
</dbReference>
<evidence type="ECO:0000313" key="7">
    <source>
        <dbReference type="EMBL" id="BAG45358.1"/>
    </source>
</evidence>
<dbReference type="eggNOG" id="COG1280">
    <property type="taxonomic scope" value="Bacteria"/>
</dbReference>
<keyword evidence="3 6" id="KW-0812">Transmembrane</keyword>
<feature type="transmembrane region" description="Helical" evidence="6">
    <location>
        <begin position="75"/>
        <end position="99"/>
    </location>
</feature>
<evidence type="ECO:0000313" key="8">
    <source>
        <dbReference type="Proteomes" id="UP000008815"/>
    </source>
</evidence>
<dbReference type="PANTHER" id="PTHR30086:SF20">
    <property type="entry name" value="ARGININE EXPORTER PROTEIN ARGO-RELATED"/>
    <property type="match status" value="1"/>
</dbReference>
<keyword evidence="2" id="KW-1003">Cell membrane</keyword>
<dbReference type="EMBL" id="AP009386">
    <property type="protein sequence ID" value="BAG45358.1"/>
    <property type="molecule type" value="Genomic_DNA"/>
</dbReference>
<comment type="subcellular location">
    <subcellularLocation>
        <location evidence="1">Cell membrane</location>
        <topology evidence="1">Multi-pass membrane protein</topology>
    </subcellularLocation>
</comment>